<keyword evidence="4" id="KW-1185">Reference proteome</keyword>
<feature type="domain" description="Alpha/beta hydrolase fold-3" evidence="2">
    <location>
        <begin position="63"/>
        <end position="275"/>
    </location>
</feature>
<dbReference type="OrthoDB" id="408631at2759"/>
<gene>
    <name evidence="3" type="ORF">GQ602_001658</name>
</gene>
<sequence length="307" mass="32641">MHLVPLSQARSIGGKFVPGAGPEQPVGRTVEASVPRTVSTGPPIPVRCLVPEGEPPEGGWPALLYFHGGGWVFGDLDTENVGATHLCSRSACVVACVDYRLALKTLPAAVDDAWEASLWLSTEAQTLLPINTTRLAVGGSSAGGNLAAVIAQRASATPSSNLVFQLQLLLVPVIDNTASTATSSTYAANEHAPGLSVAKMLWYRDHYLPRVEDWAHPEASPLLWEGDWASLPPAVVVLAGVDPLRDEGERFASRLEGAGVRVELRVFEGQPHPFISMDGVLEDGRRGLIWASDAVRDVLYPSGEEGE</sequence>
<dbReference type="GO" id="GO:0016787">
    <property type="term" value="F:hydrolase activity"/>
    <property type="evidence" value="ECO:0007669"/>
    <property type="project" value="UniProtKB-KW"/>
</dbReference>
<dbReference type="AlphaFoldDB" id="A0A8H4VEW3"/>
<dbReference type="Pfam" id="PF07859">
    <property type="entry name" value="Abhydrolase_3"/>
    <property type="match status" value="1"/>
</dbReference>
<dbReference type="InterPro" id="IPR029058">
    <property type="entry name" value="AB_hydrolase_fold"/>
</dbReference>
<dbReference type="PANTHER" id="PTHR48081">
    <property type="entry name" value="AB HYDROLASE SUPERFAMILY PROTEIN C4A8.06C"/>
    <property type="match status" value="1"/>
</dbReference>
<dbReference type="Proteomes" id="UP000562929">
    <property type="component" value="Unassembled WGS sequence"/>
</dbReference>
<protein>
    <recommendedName>
        <fullName evidence="2">Alpha/beta hydrolase fold-3 domain-containing protein</fullName>
    </recommendedName>
</protein>
<dbReference type="EMBL" id="JAACLJ010000002">
    <property type="protein sequence ID" value="KAF4591359.1"/>
    <property type="molecule type" value="Genomic_DNA"/>
</dbReference>
<comment type="caution">
    <text evidence="3">The sequence shown here is derived from an EMBL/GenBank/DDBJ whole genome shotgun (WGS) entry which is preliminary data.</text>
</comment>
<proteinExistence type="predicted"/>
<name>A0A8H4VEW3_9HYPO</name>
<organism evidence="3 4">
    <name type="scientific">Ophiocordyceps camponoti-floridani</name>
    <dbReference type="NCBI Taxonomy" id="2030778"/>
    <lineage>
        <taxon>Eukaryota</taxon>
        <taxon>Fungi</taxon>
        <taxon>Dikarya</taxon>
        <taxon>Ascomycota</taxon>
        <taxon>Pezizomycotina</taxon>
        <taxon>Sordariomycetes</taxon>
        <taxon>Hypocreomycetidae</taxon>
        <taxon>Hypocreales</taxon>
        <taxon>Ophiocordycipitaceae</taxon>
        <taxon>Ophiocordyceps</taxon>
    </lineage>
</organism>
<keyword evidence="1" id="KW-0378">Hydrolase</keyword>
<evidence type="ECO:0000259" key="2">
    <source>
        <dbReference type="Pfam" id="PF07859"/>
    </source>
</evidence>
<reference evidence="3 4" key="1">
    <citation type="journal article" date="2020" name="G3 (Bethesda)">
        <title>Genetic Underpinnings of Host Manipulation by Ophiocordyceps as Revealed by Comparative Transcriptomics.</title>
        <authorList>
            <person name="Will I."/>
            <person name="Das B."/>
            <person name="Trinh T."/>
            <person name="Brachmann A."/>
            <person name="Ohm R.A."/>
            <person name="de Bekker C."/>
        </authorList>
    </citation>
    <scope>NUCLEOTIDE SEQUENCE [LARGE SCALE GENOMIC DNA]</scope>
    <source>
        <strain evidence="3 4">EC05</strain>
    </source>
</reference>
<dbReference type="PANTHER" id="PTHR48081:SF8">
    <property type="entry name" value="ALPHA_BETA HYDROLASE FOLD-3 DOMAIN-CONTAINING PROTEIN-RELATED"/>
    <property type="match status" value="1"/>
</dbReference>
<dbReference type="InterPro" id="IPR050300">
    <property type="entry name" value="GDXG_lipolytic_enzyme"/>
</dbReference>
<dbReference type="InterPro" id="IPR013094">
    <property type="entry name" value="AB_hydrolase_3"/>
</dbReference>
<evidence type="ECO:0000313" key="4">
    <source>
        <dbReference type="Proteomes" id="UP000562929"/>
    </source>
</evidence>
<evidence type="ECO:0000313" key="3">
    <source>
        <dbReference type="EMBL" id="KAF4591359.1"/>
    </source>
</evidence>
<dbReference type="Gene3D" id="3.40.50.1820">
    <property type="entry name" value="alpha/beta hydrolase"/>
    <property type="match status" value="1"/>
</dbReference>
<accession>A0A8H4VEW3</accession>
<dbReference type="SUPFAM" id="SSF53474">
    <property type="entry name" value="alpha/beta-Hydrolases"/>
    <property type="match status" value="1"/>
</dbReference>
<evidence type="ECO:0000256" key="1">
    <source>
        <dbReference type="ARBA" id="ARBA00022801"/>
    </source>
</evidence>